<organism evidence="8 9">
    <name type="scientific">Kangiella profundi</name>
    <dbReference type="NCBI Taxonomy" id="1561924"/>
    <lineage>
        <taxon>Bacteria</taxon>
        <taxon>Pseudomonadati</taxon>
        <taxon>Pseudomonadota</taxon>
        <taxon>Gammaproteobacteria</taxon>
        <taxon>Kangiellales</taxon>
        <taxon>Kangiellaceae</taxon>
        <taxon>Kangiella</taxon>
    </lineage>
</organism>
<keyword evidence="5" id="KW-0564">Palmitate</keyword>
<keyword evidence="3" id="KW-0573">Peptidoglycan synthesis</keyword>
<dbReference type="Gene3D" id="1.25.40.650">
    <property type="match status" value="1"/>
</dbReference>
<evidence type="ECO:0000256" key="7">
    <source>
        <dbReference type="ARBA" id="ARBA00023288"/>
    </source>
</evidence>
<dbReference type="SUPFAM" id="SSF53822">
    <property type="entry name" value="Periplasmic binding protein-like I"/>
    <property type="match status" value="1"/>
</dbReference>
<sequence>MTKKRMHKNLILVFTAFFSVLMVTSCTTTSSRKSDSPAVADYDMQPAEFYLQQAEAAEEADRAPFLLQAAKAYVQREQYAEAYDVLNSFYPTQLPLELRKDWYLLVGEVALTQDQPFDSIRALQTVRNPEQFSLEWQSHYYRLLADSLAANQRHADAAMTRIEVMHLFTDPDLREEQERKVWIELMTSPTGALEITRNRADQHDELGWLDMAIIQQQFTNNPAALSEAMQEWNILYPNHPALYYIDIKVQRESVVVDIGAPTKIGLFLPTSGRLSTVGNVILDGFMTSFYDTQMMGSEKPEVVVYDTASDPVELLYQQALADGVEFVIGPLLKNKANDIAQYQKLPIPTLVLNRLDNTYAPTGMFQFGLPIEDEAEQIARFAIDKGQTRAFVINADKTVGSRAVETFNDVFQRHGGTVVRSADLSRTPDPKVAVMQMLGADQAEKRKRELQNLLNLPIESSAQISTTADFIFMIAEPEKARIIKPYLNYYYAYNLPVYATSNLYNGSNRRENDLNGIYFVDAPWMIPQTEEQASNKQKITKMFPTAGGSLGRFFALGYDSFLLIPEIGQLSALSDYSVEGLSGELTLDFYGRIVRKLAWAKYQNGQWRPVNP</sequence>
<dbReference type="InterPro" id="IPR011990">
    <property type="entry name" value="TPR-like_helical_dom_sf"/>
</dbReference>
<dbReference type="InterPro" id="IPR028082">
    <property type="entry name" value="Peripla_BP_I"/>
</dbReference>
<dbReference type="PROSITE" id="PS51257">
    <property type="entry name" value="PROKAR_LIPOPROTEIN"/>
    <property type="match status" value="1"/>
</dbReference>
<dbReference type="Proteomes" id="UP000232693">
    <property type="component" value="Chromosome"/>
</dbReference>
<dbReference type="GO" id="GO:0009252">
    <property type="term" value="P:peptidoglycan biosynthetic process"/>
    <property type="evidence" value="ECO:0007669"/>
    <property type="project" value="UniProtKB-KW"/>
</dbReference>
<evidence type="ECO:0000256" key="1">
    <source>
        <dbReference type="ARBA" id="ARBA00022729"/>
    </source>
</evidence>
<evidence type="ECO:0000256" key="3">
    <source>
        <dbReference type="ARBA" id="ARBA00022984"/>
    </source>
</evidence>
<protein>
    <submittedName>
        <fullName evidence="8">LppC family lipoprotein</fullName>
    </submittedName>
</protein>
<dbReference type="OrthoDB" id="6708821at2"/>
<dbReference type="GO" id="GO:0008360">
    <property type="term" value="P:regulation of cell shape"/>
    <property type="evidence" value="ECO:0007669"/>
    <property type="project" value="UniProtKB-KW"/>
</dbReference>
<name>A0A2K9A332_9GAMM</name>
<dbReference type="PANTHER" id="PTHR38038">
    <property type="entry name" value="PENICILLIN-BINDING PROTEIN ACTIVATOR LPOA"/>
    <property type="match status" value="1"/>
</dbReference>
<dbReference type="KEGG" id="kpd:CW740_03070"/>
<dbReference type="CDD" id="cd06339">
    <property type="entry name" value="PBP1_YraM_LppC_lipoprotein-like"/>
    <property type="match status" value="1"/>
</dbReference>
<evidence type="ECO:0000256" key="6">
    <source>
        <dbReference type="ARBA" id="ARBA00023237"/>
    </source>
</evidence>
<dbReference type="Gene3D" id="1.25.40.10">
    <property type="entry name" value="Tetratricopeptide repeat domain"/>
    <property type="match status" value="1"/>
</dbReference>
<keyword evidence="1" id="KW-0732">Signal</keyword>
<dbReference type="GO" id="GO:0031241">
    <property type="term" value="C:periplasmic side of cell outer membrane"/>
    <property type="evidence" value="ECO:0007669"/>
    <property type="project" value="TreeGrafter"/>
</dbReference>
<keyword evidence="7 8" id="KW-0449">Lipoprotein</keyword>
<evidence type="ECO:0000256" key="4">
    <source>
        <dbReference type="ARBA" id="ARBA00023136"/>
    </source>
</evidence>
<keyword evidence="2" id="KW-0133">Cell shape</keyword>
<dbReference type="EMBL" id="CP025120">
    <property type="protein sequence ID" value="AUD78275.1"/>
    <property type="molecule type" value="Genomic_DNA"/>
</dbReference>
<dbReference type="InterPro" id="IPR007443">
    <property type="entry name" value="LpoA"/>
</dbReference>
<evidence type="ECO:0000313" key="9">
    <source>
        <dbReference type="Proteomes" id="UP000232693"/>
    </source>
</evidence>
<dbReference type="RefSeq" id="WP_106646150.1">
    <property type="nucleotide sequence ID" value="NZ_BMGO01000002.1"/>
</dbReference>
<reference evidence="8 9" key="1">
    <citation type="submission" date="2017-12" db="EMBL/GenBank/DDBJ databases">
        <title>Kangiella profundi FT102 completed genome.</title>
        <authorList>
            <person name="Xu J."/>
            <person name="Wang J."/>
            <person name="Lu Y."/>
        </authorList>
    </citation>
    <scope>NUCLEOTIDE SEQUENCE [LARGE SCALE GENOMIC DNA]</scope>
    <source>
        <strain evidence="8 9">FT102</strain>
    </source>
</reference>
<evidence type="ECO:0000256" key="2">
    <source>
        <dbReference type="ARBA" id="ARBA00022960"/>
    </source>
</evidence>
<dbReference type="AlphaFoldDB" id="A0A2K9A332"/>
<evidence type="ECO:0000313" key="8">
    <source>
        <dbReference type="EMBL" id="AUD78275.1"/>
    </source>
</evidence>
<evidence type="ECO:0000256" key="5">
    <source>
        <dbReference type="ARBA" id="ARBA00023139"/>
    </source>
</evidence>
<keyword evidence="6" id="KW-0998">Cell outer membrane</keyword>
<gene>
    <name evidence="8" type="ORF">CW740_03070</name>
</gene>
<dbReference type="Pfam" id="PF04348">
    <property type="entry name" value="LppC"/>
    <property type="match status" value="1"/>
</dbReference>
<keyword evidence="4" id="KW-0472">Membrane</keyword>
<keyword evidence="9" id="KW-1185">Reference proteome</keyword>
<accession>A0A2K9A332</accession>
<proteinExistence type="predicted"/>
<dbReference type="PANTHER" id="PTHR38038:SF1">
    <property type="entry name" value="PENICILLIN-BINDING PROTEIN ACTIVATOR LPOA"/>
    <property type="match status" value="1"/>
</dbReference>
<dbReference type="Gene3D" id="3.40.50.2300">
    <property type="match status" value="2"/>
</dbReference>
<dbReference type="GO" id="GO:0030234">
    <property type="term" value="F:enzyme regulator activity"/>
    <property type="evidence" value="ECO:0007669"/>
    <property type="project" value="TreeGrafter"/>
</dbReference>